<keyword evidence="4" id="KW-1185">Reference proteome</keyword>
<dbReference type="Proteomes" id="UP001165060">
    <property type="component" value="Unassembled WGS sequence"/>
</dbReference>
<gene>
    <name evidence="3" type="ORF">TeGR_g543</name>
</gene>
<keyword evidence="2" id="KW-0472">Membrane</keyword>
<organism evidence="3 4">
    <name type="scientific">Tetraparma gracilis</name>
    <dbReference type="NCBI Taxonomy" id="2962635"/>
    <lineage>
        <taxon>Eukaryota</taxon>
        <taxon>Sar</taxon>
        <taxon>Stramenopiles</taxon>
        <taxon>Ochrophyta</taxon>
        <taxon>Bolidophyceae</taxon>
        <taxon>Parmales</taxon>
        <taxon>Triparmaceae</taxon>
        <taxon>Tetraparma</taxon>
    </lineage>
</organism>
<feature type="compositionally biased region" description="Low complexity" evidence="1">
    <location>
        <begin position="74"/>
        <end position="83"/>
    </location>
</feature>
<evidence type="ECO:0000313" key="4">
    <source>
        <dbReference type="Proteomes" id="UP001165060"/>
    </source>
</evidence>
<keyword evidence="2" id="KW-1133">Transmembrane helix</keyword>
<reference evidence="3 4" key="1">
    <citation type="journal article" date="2023" name="Commun. Biol.">
        <title>Genome analysis of Parmales, the sister group of diatoms, reveals the evolutionary specialization of diatoms from phago-mixotrophs to photoautotrophs.</title>
        <authorList>
            <person name="Ban H."/>
            <person name="Sato S."/>
            <person name="Yoshikawa S."/>
            <person name="Yamada K."/>
            <person name="Nakamura Y."/>
            <person name="Ichinomiya M."/>
            <person name="Sato N."/>
            <person name="Blanc-Mathieu R."/>
            <person name="Endo H."/>
            <person name="Kuwata A."/>
            <person name="Ogata H."/>
        </authorList>
    </citation>
    <scope>NUCLEOTIDE SEQUENCE [LARGE SCALE GENOMIC DNA]</scope>
</reference>
<name>A0ABQ6MGI6_9STRA</name>
<protein>
    <submittedName>
        <fullName evidence="3">Uncharacterized protein</fullName>
    </submittedName>
</protein>
<evidence type="ECO:0000256" key="1">
    <source>
        <dbReference type="SAM" id="MobiDB-lite"/>
    </source>
</evidence>
<dbReference type="EMBL" id="BRYB01001432">
    <property type="protein sequence ID" value="GMI25644.1"/>
    <property type="molecule type" value="Genomic_DNA"/>
</dbReference>
<comment type="caution">
    <text evidence="3">The sequence shown here is derived from an EMBL/GenBank/DDBJ whole genome shotgun (WGS) entry which is preliminary data.</text>
</comment>
<accession>A0ABQ6MGI6</accession>
<feature type="region of interest" description="Disordered" evidence="1">
    <location>
        <begin position="74"/>
        <end position="94"/>
    </location>
</feature>
<evidence type="ECO:0000256" key="2">
    <source>
        <dbReference type="SAM" id="Phobius"/>
    </source>
</evidence>
<sequence>MQLPPVNMSPARVLHFFLLVGATALLQEPVGSLLVWQLGEVMEGKWLLKWLLASYAVTWVNNTFVLPIVESTERAGAARSAARGQRDAKKKKKG</sequence>
<proteinExistence type="predicted"/>
<keyword evidence="2" id="KW-0812">Transmembrane</keyword>
<feature type="transmembrane region" description="Helical" evidence="2">
    <location>
        <begin position="50"/>
        <end position="69"/>
    </location>
</feature>
<evidence type="ECO:0000313" key="3">
    <source>
        <dbReference type="EMBL" id="GMI25644.1"/>
    </source>
</evidence>